<dbReference type="EMBL" id="JARLKZ010000016">
    <property type="protein sequence ID" value="MEC0242353.1"/>
    <property type="molecule type" value="Genomic_DNA"/>
</dbReference>
<sequence>MKNNSDTKQKLIQVTREMIDQQGIDAINMRDLGKKINLSRGALYRHFKNKDDLLATIATENFELLNRNIQQLSDKIYEPRQLLYAILLAYYDFGINNQEHYQLMFRKQWDKEMYPDLVTSAFFIFTSVEKCLEKAGNIRKSSNQSTAMMYAFIHGLVELNISEHSESEKGLDSPIQLIDSFLDLIFMN</sequence>
<dbReference type="InterPro" id="IPR036271">
    <property type="entry name" value="Tet_transcr_reg_TetR-rel_C_sf"/>
</dbReference>
<dbReference type="PRINTS" id="PR00455">
    <property type="entry name" value="HTHTETR"/>
</dbReference>
<accession>A0ABU6GSF7</accession>
<dbReference type="RefSeq" id="WP_326090126.1">
    <property type="nucleotide sequence ID" value="NZ_JARLKZ010000016.1"/>
</dbReference>
<evidence type="ECO:0000259" key="3">
    <source>
        <dbReference type="PROSITE" id="PS50977"/>
    </source>
</evidence>
<gene>
    <name evidence="4" type="ORF">P4H66_21325</name>
</gene>
<proteinExistence type="predicted"/>
<dbReference type="InterPro" id="IPR009057">
    <property type="entry name" value="Homeodomain-like_sf"/>
</dbReference>
<name>A0ABU6GSF7_9BACL</name>
<organism evidence="4 5">
    <name type="scientific">Paenibacillus dokdonensis</name>
    <dbReference type="NCBI Taxonomy" id="2567944"/>
    <lineage>
        <taxon>Bacteria</taxon>
        <taxon>Bacillati</taxon>
        <taxon>Bacillota</taxon>
        <taxon>Bacilli</taxon>
        <taxon>Bacillales</taxon>
        <taxon>Paenibacillaceae</taxon>
        <taxon>Paenibacillus</taxon>
    </lineage>
</organism>
<dbReference type="InterPro" id="IPR001647">
    <property type="entry name" value="HTH_TetR"/>
</dbReference>
<dbReference type="SUPFAM" id="SSF46689">
    <property type="entry name" value="Homeodomain-like"/>
    <property type="match status" value="1"/>
</dbReference>
<evidence type="ECO:0000256" key="2">
    <source>
        <dbReference type="PROSITE-ProRule" id="PRU00335"/>
    </source>
</evidence>
<dbReference type="PANTHER" id="PTHR43479">
    <property type="entry name" value="ACREF/ENVCD OPERON REPRESSOR-RELATED"/>
    <property type="match status" value="1"/>
</dbReference>
<feature type="DNA-binding region" description="H-T-H motif" evidence="2">
    <location>
        <begin position="28"/>
        <end position="47"/>
    </location>
</feature>
<evidence type="ECO:0000313" key="5">
    <source>
        <dbReference type="Proteomes" id="UP001344632"/>
    </source>
</evidence>
<dbReference type="Pfam" id="PF00440">
    <property type="entry name" value="TetR_N"/>
    <property type="match status" value="1"/>
</dbReference>
<keyword evidence="5" id="KW-1185">Reference proteome</keyword>
<comment type="caution">
    <text evidence="4">The sequence shown here is derived from an EMBL/GenBank/DDBJ whole genome shotgun (WGS) entry which is preliminary data.</text>
</comment>
<reference evidence="4 5" key="1">
    <citation type="submission" date="2023-03" db="EMBL/GenBank/DDBJ databases">
        <title>Bacillus Genome Sequencing.</title>
        <authorList>
            <person name="Dunlap C."/>
        </authorList>
    </citation>
    <scope>NUCLEOTIDE SEQUENCE [LARGE SCALE GENOMIC DNA]</scope>
    <source>
        <strain evidence="4 5">BD-525</strain>
    </source>
</reference>
<dbReference type="Proteomes" id="UP001344632">
    <property type="component" value="Unassembled WGS sequence"/>
</dbReference>
<protein>
    <submittedName>
        <fullName evidence="4">TetR/AcrR family transcriptional regulator</fullName>
    </submittedName>
</protein>
<dbReference type="Gene3D" id="1.10.357.10">
    <property type="entry name" value="Tetracycline Repressor, domain 2"/>
    <property type="match status" value="1"/>
</dbReference>
<keyword evidence="1 2" id="KW-0238">DNA-binding</keyword>
<evidence type="ECO:0000256" key="1">
    <source>
        <dbReference type="ARBA" id="ARBA00023125"/>
    </source>
</evidence>
<dbReference type="PROSITE" id="PS50977">
    <property type="entry name" value="HTH_TETR_2"/>
    <property type="match status" value="1"/>
</dbReference>
<dbReference type="InterPro" id="IPR050624">
    <property type="entry name" value="HTH-type_Tx_Regulator"/>
</dbReference>
<evidence type="ECO:0000313" key="4">
    <source>
        <dbReference type="EMBL" id="MEC0242353.1"/>
    </source>
</evidence>
<feature type="domain" description="HTH tetR-type" evidence="3">
    <location>
        <begin position="5"/>
        <end position="65"/>
    </location>
</feature>
<dbReference type="SUPFAM" id="SSF48498">
    <property type="entry name" value="Tetracyclin repressor-like, C-terminal domain"/>
    <property type="match status" value="1"/>
</dbReference>
<dbReference type="PANTHER" id="PTHR43479:SF11">
    <property type="entry name" value="ACREF_ENVCD OPERON REPRESSOR-RELATED"/>
    <property type="match status" value="1"/>
</dbReference>